<feature type="compositionally biased region" description="Low complexity" evidence="1">
    <location>
        <begin position="682"/>
        <end position="696"/>
    </location>
</feature>
<evidence type="ECO:0000256" key="1">
    <source>
        <dbReference type="SAM" id="MobiDB-lite"/>
    </source>
</evidence>
<reference evidence="2 3" key="1">
    <citation type="journal article" date="2016" name="Genome Biol. Evol.">
        <title>Gene Family Evolution Reflects Adaptation to Soil Environmental Stressors in the Genome of the Collembolan Orchesella cincta.</title>
        <authorList>
            <person name="Faddeeva-Vakhrusheva A."/>
            <person name="Derks M.F."/>
            <person name="Anvar S.Y."/>
            <person name="Agamennone V."/>
            <person name="Suring W."/>
            <person name="Smit S."/>
            <person name="van Straalen N.M."/>
            <person name="Roelofs D."/>
        </authorList>
    </citation>
    <scope>NUCLEOTIDE SEQUENCE [LARGE SCALE GENOMIC DNA]</scope>
    <source>
        <tissue evidence="2">Mixed pool</tissue>
    </source>
</reference>
<evidence type="ECO:0000313" key="2">
    <source>
        <dbReference type="EMBL" id="ODM98811.1"/>
    </source>
</evidence>
<keyword evidence="3" id="KW-1185">Reference proteome</keyword>
<dbReference type="Proteomes" id="UP000094527">
    <property type="component" value="Unassembled WGS sequence"/>
</dbReference>
<comment type="caution">
    <text evidence="2">The sequence shown here is derived from an EMBL/GenBank/DDBJ whole genome shotgun (WGS) entry which is preliminary data.</text>
</comment>
<accession>A0A1D2N0S1</accession>
<proteinExistence type="predicted"/>
<organism evidence="2 3">
    <name type="scientific">Orchesella cincta</name>
    <name type="common">Springtail</name>
    <name type="synonym">Podura cincta</name>
    <dbReference type="NCBI Taxonomy" id="48709"/>
    <lineage>
        <taxon>Eukaryota</taxon>
        <taxon>Metazoa</taxon>
        <taxon>Ecdysozoa</taxon>
        <taxon>Arthropoda</taxon>
        <taxon>Hexapoda</taxon>
        <taxon>Collembola</taxon>
        <taxon>Entomobryomorpha</taxon>
        <taxon>Entomobryoidea</taxon>
        <taxon>Orchesellidae</taxon>
        <taxon>Orchesellinae</taxon>
        <taxon>Orchesella</taxon>
    </lineage>
</organism>
<feature type="region of interest" description="Disordered" evidence="1">
    <location>
        <begin position="681"/>
        <end position="709"/>
    </location>
</feature>
<protein>
    <submittedName>
        <fullName evidence="2">Uncharacterized protein</fullName>
    </submittedName>
</protein>
<name>A0A1D2N0S1_ORCCI</name>
<gene>
    <name evidence="2" type="ORF">Ocin01_07889</name>
</gene>
<dbReference type="AlphaFoldDB" id="A0A1D2N0S1"/>
<sequence>MKPPSYLLTTESPTQTIKIAIEESTQLFLDAVRHATCGSRRISFSRRSHTKAIIVVEDNNEVLELLTAALWFFEKTPLATFQAKYCHNREDFLLTLDACRLYFGTYPAYLARKDERIFERWLGVGMNDVLRSHNSKILLIDFPRPGMLLQRSKDILINRLKMEEKLHNIKSFMVSKPTRKEDNLSTVENLLDEIQKCLEPRDKLLFRKARRMYLDLKLYKQIEQKSRQDVKSLKEWGLPEPENEHDLWERLRNSQIVLNGPIPPLELVCLPDIQETSAISITSLDSNCIENFMSNADAVLSETDTSSLNPNSIAEIHSDEDSATLLDVTVARNLEMETLEDDVEEYSNNDNSRYDAVEEVYEDDYIDYNSMIQNLADRISCTNSIINNDGSSTITSHNRNYQDVELDENLLELESYTHDDSAEAVERIILGSITDLPSFDETIPNEEEQNSNGFHNSCDSLLLEEASSGRTCENFSLSATNVTDNRRNQSLSAASTEEHLNGTLQRSLGFLDLHDDDLLTESVHFTPRYRSHKTSNIMNVTDDELDEEHTAKPYTRIEFTLAPKVTSGESSSRSSISIQKVVKLNKTFDKESLTNSETQIGVNETQSETLQQTKNKPTHKRSLHETCVAHFSKWGKSFTRLLRKRRVFPEAKFQSHHTSRVKVNSSTDGDEKQEDFVEMEMNSSVKSSNVSDNSTVGLMNDTRSNENSTSWLSTVRRYLQLRTGKSSRSGKVFHKLKRCRKS</sequence>
<dbReference type="EMBL" id="LJIJ01000321">
    <property type="protein sequence ID" value="ODM98811.1"/>
    <property type="molecule type" value="Genomic_DNA"/>
</dbReference>
<evidence type="ECO:0000313" key="3">
    <source>
        <dbReference type="Proteomes" id="UP000094527"/>
    </source>
</evidence>